<evidence type="ECO:0000313" key="4">
    <source>
        <dbReference type="Proteomes" id="UP000189443"/>
    </source>
</evidence>
<evidence type="ECO:0000256" key="1">
    <source>
        <dbReference type="SAM" id="Coils"/>
    </source>
</evidence>
<organism evidence="3 4">
    <name type="scientific">Streptomyces pactum</name>
    <dbReference type="NCBI Taxonomy" id="68249"/>
    <lineage>
        <taxon>Bacteria</taxon>
        <taxon>Bacillati</taxon>
        <taxon>Actinomycetota</taxon>
        <taxon>Actinomycetes</taxon>
        <taxon>Kitasatosporales</taxon>
        <taxon>Streptomycetaceae</taxon>
        <taxon>Streptomyces</taxon>
    </lineage>
</organism>
<keyword evidence="1" id="KW-0175">Coiled coil</keyword>
<dbReference type="EMBL" id="CP019724">
    <property type="protein sequence ID" value="AQS72419.1"/>
    <property type="molecule type" value="Genomic_DNA"/>
</dbReference>
<evidence type="ECO:0000256" key="2">
    <source>
        <dbReference type="SAM" id="MobiDB-lite"/>
    </source>
</evidence>
<feature type="compositionally biased region" description="Polar residues" evidence="2">
    <location>
        <begin position="1"/>
        <end position="13"/>
    </location>
</feature>
<name>A0A1S6JL18_9ACTN</name>
<evidence type="ECO:0000313" key="3">
    <source>
        <dbReference type="EMBL" id="AQS72419.1"/>
    </source>
</evidence>
<dbReference type="Proteomes" id="UP000189443">
    <property type="component" value="Chromosome"/>
</dbReference>
<proteinExistence type="predicted"/>
<gene>
    <name evidence="3" type="ORF">B1H29_35190</name>
</gene>
<feature type="region of interest" description="Disordered" evidence="2">
    <location>
        <begin position="1"/>
        <end position="29"/>
    </location>
</feature>
<feature type="coiled-coil region" evidence="1">
    <location>
        <begin position="56"/>
        <end position="114"/>
    </location>
</feature>
<dbReference type="RefSeq" id="WP_079160927.1">
    <property type="nucleotide sequence ID" value="NZ_CP019724.1"/>
</dbReference>
<reference evidence="3 4" key="1">
    <citation type="submission" date="2017-02" db="EMBL/GenBank/DDBJ databases">
        <title>Streptomyces pactum ACT12 Genome sequencing and assembly.</title>
        <authorList>
            <person name="Xue Q."/>
            <person name="Yan X."/>
            <person name="Jia L."/>
            <person name="Yan H."/>
        </authorList>
    </citation>
    <scope>NUCLEOTIDE SEQUENCE [LARGE SCALE GENOMIC DNA]</scope>
    <source>
        <strain evidence="3 4">ACT12</strain>
    </source>
</reference>
<dbReference type="KEGG" id="spac:B1H29_35190"/>
<dbReference type="AlphaFoldDB" id="A0A1S6JL18"/>
<sequence>MYDQTRAQQPSDQPSRRPEHRSAAPDALLSSDEREAVLLRLRQAINTFADTPRQALEEAEGAFDDATAHLVNALAERRRALHESWQDGDPGPQAEELRIALRQYRELTQRLLRT</sequence>
<keyword evidence="4" id="KW-1185">Reference proteome</keyword>
<protein>
    <submittedName>
        <fullName evidence="3">Uncharacterized protein</fullName>
    </submittedName>
</protein>
<dbReference type="OrthoDB" id="3217284at2"/>
<accession>A0A1S6JL18</accession>
<feature type="compositionally biased region" description="Basic and acidic residues" evidence="2">
    <location>
        <begin position="14"/>
        <end position="23"/>
    </location>
</feature>